<dbReference type="InterPro" id="IPR006913">
    <property type="entry name" value="CENP-V/GFA"/>
</dbReference>
<dbReference type="PROSITE" id="PS51891">
    <property type="entry name" value="CENP_V_GFA"/>
    <property type="match status" value="1"/>
</dbReference>
<sequence>MTLNGSCMCGAIAYTSSSASATALIVKRYGRFPVAQCPCGKATKTETSIEKWTGSAFTSNVIVPRDSFKVTKGTPRSHDVTGESGKINKHFFCGDCGSSLYSELEMMSDKTGIKAGTLDGGEAHLRNKVDVEFYAKDRVHYLGALDNVRQEPRLGHHSVTEEPGSLLTYCPEDIFASQLRESERECELKNGMAGNPAVLSTIPLDYHISIINQLFGPGSAAPPAVHLPSYLAGLPHRLHRDDIEYLQRSGALDLPRDMLRNELLKSYLLWVHPHMPILGLHEFLSAVAGDNESHRISLLLFHAVLFAASAFVDVCHIRDEGYPSRSFFRESLYRKLKVLLDLECEDDQLTNAQAILLMISHPEPHRDRKELAHWLEICISMISSSQTQMVEANARKQQIWRRTWWSIFNHVRLTSSNLLTLMNGPENGSERETPLPSTQDFRFGALSPNVQTLVGTYDFLRDVQYQQFQARLFIEKSKLCQIGQFPELSGDLSDSPGREGREGGFASAVNKASAAEVADLAQRLGRWHAQLPPALRHQSPTSSTVTELEQFILVHRAWLLLLYLASAYVVCSRNVGSNSHAKEHILNRISLIFDELYRLNLITFLPISSIAILVPAVEFHIKAVESTYRQTNEASQRTLQQYSEILHQLQENSALAGRMIEILSNVTAPGAQDDLSRLMASESAVMERPVSHSDFALNETDDFYNFLESGMSFANVIPSADDSTNIGLGPPLYNESYLTQFL</sequence>
<feature type="domain" description="CENP-V/GFA" evidence="5">
    <location>
        <begin position="3"/>
        <end position="135"/>
    </location>
</feature>
<dbReference type="InterPro" id="IPR011057">
    <property type="entry name" value="Mss4-like_sf"/>
</dbReference>
<dbReference type="GO" id="GO:0016846">
    <property type="term" value="F:carbon-sulfur lyase activity"/>
    <property type="evidence" value="ECO:0007669"/>
    <property type="project" value="InterPro"/>
</dbReference>
<dbReference type="AlphaFoldDB" id="A0A8E0QKP0"/>
<dbReference type="InterPro" id="IPR007219">
    <property type="entry name" value="XnlR_reg_dom"/>
</dbReference>
<dbReference type="GO" id="GO:0003677">
    <property type="term" value="F:DNA binding"/>
    <property type="evidence" value="ECO:0007669"/>
    <property type="project" value="InterPro"/>
</dbReference>
<evidence type="ECO:0000256" key="1">
    <source>
        <dbReference type="ARBA" id="ARBA00005495"/>
    </source>
</evidence>
<comment type="similarity">
    <text evidence="1">Belongs to the Gfa family.</text>
</comment>
<dbReference type="GO" id="GO:0008270">
    <property type="term" value="F:zinc ion binding"/>
    <property type="evidence" value="ECO:0007669"/>
    <property type="project" value="InterPro"/>
</dbReference>
<dbReference type="GO" id="GO:0006351">
    <property type="term" value="P:DNA-templated transcription"/>
    <property type="evidence" value="ECO:0007669"/>
    <property type="project" value="InterPro"/>
</dbReference>
<dbReference type="Gene3D" id="3.90.1590.10">
    <property type="entry name" value="glutathione-dependent formaldehyde- activating enzyme (gfa)"/>
    <property type="match status" value="1"/>
</dbReference>
<dbReference type="EMBL" id="BBXM02000002">
    <property type="protein sequence ID" value="GIC86205.1"/>
    <property type="molecule type" value="Genomic_DNA"/>
</dbReference>
<dbReference type="GeneID" id="66990046"/>
<dbReference type="Pfam" id="PF04828">
    <property type="entry name" value="GFA"/>
    <property type="match status" value="1"/>
</dbReference>
<name>A0A8E0QKP0_9EURO</name>
<comment type="caution">
    <text evidence="6">The sequence shown here is derived from an EMBL/GenBank/DDBJ whole genome shotgun (WGS) entry which is preliminary data.</text>
</comment>
<evidence type="ECO:0000259" key="5">
    <source>
        <dbReference type="PROSITE" id="PS51891"/>
    </source>
</evidence>
<accession>A0A8E0QKP0</accession>
<dbReference type="PANTHER" id="PTHR47425:SF2">
    <property type="entry name" value="FARB-RELATED"/>
    <property type="match status" value="1"/>
</dbReference>
<proteinExistence type="inferred from homology"/>
<keyword evidence="3" id="KW-0862">Zinc</keyword>
<evidence type="ECO:0000256" key="4">
    <source>
        <dbReference type="ARBA" id="ARBA00023242"/>
    </source>
</evidence>
<dbReference type="SUPFAM" id="SSF51316">
    <property type="entry name" value="Mss4-like"/>
    <property type="match status" value="1"/>
</dbReference>
<keyword evidence="2" id="KW-0479">Metal-binding</keyword>
<dbReference type="PANTHER" id="PTHR47425">
    <property type="entry name" value="FARB-RELATED"/>
    <property type="match status" value="1"/>
</dbReference>
<evidence type="ECO:0000313" key="6">
    <source>
        <dbReference type="EMBL" id="GIC86205.1"/>
    </source>
</evidence>
<reference evidence="6" key="2">
    <citation type="submission" date="2021-01" db="EMBL/GenBank/DDBJ databases">
        <title>Pan-genome distribution and transcriptional activeness of fungal secondary metabolism genes in Aspergillus section Fumigati.</title>
        <authorList>
            <person name="Takahashi H."/>
            <person name="Umemura M."/>
            <person name="Ninomiya A."/>
            <person name="Kusuya Y."/>
            <person name="Urayama S."/>
            <person name="Shimizu M."/>
            <person name="Watanabe A."/>
            <person name="Kamei K."/>
            <person name="Yaguchi T."/>
            <person name="Hagiwara D."/>
        </authorList>
    </citation>
    <scope>NUCLEOTIDE SEQUENCE</scope>
    <source>
        <strain evidence="6">IFM 46973</strain>
    </source>
</reference>
<protein>
    <recommendedName>
        <fullName evidence="5">CENP-V/GFA domain-containing protein</fullName>
    </recommendedName>
</protein>
<evidence type="ECO:0000256" key="3">
    <source>
        <dbReference type="ARBA" id="ARBA00022833"/>
    </source>
</evidence>
<evidence type="ECO:0000313" key="7">
    <source>
        <dbReference type="Proteomes" id="UP000036893"/>
    </source>
</evidence>
<keyword evidence="4" id="KW-0539">Nucleus</keyword>
<evidence type="ECO:0000256" key="2">
    <source>
        <dbReference type="ARBA" id="ARBA00022723"/>
    </source>
</evidence>
<reference evidence="6" key="1">
    <citation type="journal article" date="2015" name="Genome Announc.">
        <title>Draft Genome Sequence of the Pathogenic Filamentous Fungus Aspergillus udagawae Strain IFM 46973T.</title>
        <authorList>
            <person name="Kusuya Y."/>
            <person name="Takahashi-Nakaguchi A."/>
            <person name="Takahashi H."/>
            <person name="Yaguchi T."/>
        </authorList>
    </citation>
    <scope>NUCLEOTIDE SEQUENCE</scope>
    <source>
        <strain evidence="6">IFM 46973</strain>
    </source>
</reference>
<dbReference type="InterPro" id="IPR052761">
    <property type="entry name" value="Fungal_Detox/Toxin_TFs"/>
</dbReference>
<dbReference type="CDD" id="cd12148">
    <property type="entry name" value="fungal_TF_MHR"/>
    <property type="match status" value="1"/>
</dbReference>
<organism evidence="6 7">
    <name type="scientific">Aspergillus udagawae</name>
    <dbReference type="NCBI Taxonomy" id="91492"/>
    <lineage>
        <taxon>Eukaryota</taxon>
        <taxon>Fungi</taxon>
        <taxon>Dikarya</taxon>
        <taxon>Ascomycota</taxon>
        <taxon>Pezizomycotina</taxon>
        <taxon>Eurotiomycetes</taxon>
        <taxon>Eurotiomycetidae</taxon>
        <taxon>Eurotiales</taxon>
        <taxon>Aspergillaceae</taxon>
        <taxon>Aspergillus</taxon>
        <taxon>Aspergillus subgen. Fumigati</taxon>
    </lineage>
</organism>
<dbReference type="Proteomes" id="UP000036893">
    <property type="component" value="Unassembled WGS sequence"/>
</dbReference>
<dbReference type="RefSeq" id="XP_043143471.1">
    <property type="nucleotide sequence ID" value="XM_043287536.1"/>
</dbReference>
<dbReference type="Pfam" id="PF04082">
    <property type="entry name" value="Fungal_trans"/>
    <property type="match status" value="1"/>
</dbReference>
<gene>
    <name evidence="6" type="ORF">Aud_002570</name>
</gene>